<feature type="signal peptide" evidence="1">
    <location>
        <begin position="1"/>
        <end position="22"/>
    </location>
</feature>
<accession>A0ABY7NLY5</accession>
<proteinExistence type="predicted"/>
<gene>
    <name evidence="2" type="ORF">PBT88_19880</name>
</gene>
<sequence>MRVIGAMAATMLAIGMALPAIAQTMPERCALPHELAGWSQRHAVAAAGHFGGNPVPLLSVGEAVDLALVPLDRLAPVVPLGKAPGPDDKGGLVTFRAALSGTYRIALGGHGWIDVAKGQTPLASIAHSPGPQCAGIAKTVDFQLAAGTYILQISAVEGDSIPVMIARLP</sequence>
<dbReference type="EMBL" id="CP115174">
    <property type="protein sequence ID" value="WBO22368.1"/>
    <property type="molecule type" value="Genomic_DNA"/>
</dbReference>
<feature type="chain" id="PRO_5045465822" evidence="1">
    <location>
        <begin position="23"/>
        <end position="169"/>
    </location>
</feature>
<name>A0ABY7NLY5_9SPHN</name>
<organism evidence="2 3">
    <name type="scientific">Sphingomonas abietis</name>
    <dbReference type="NCBI Taxonomy" id="3012344"/>
    <lineage>
        <taxon>Bacteria</taxon>
        <taxon>Pseudomonadati</taxon>
        <taxon>Pseudomonadota</taxon>
        <taxon>Alphaproteobacteria</taxon>
        <taxon>Sphingomonadales</taxon>
        <taxon>Sphingomonadaceae</taxon>
        <taxon>Sphingomonas</taxon>
    </lineage>
</organism>
<reference evidence="2 3" key="1">
    <citation type="submission" date="2022-12" db="EMBL/GenBank/DDBJ databases">
        <title>Sphingomonas abieness sp. nov., an endophytic bacterium isolated from Abies koreana.</title>
        <authorList>
            <person name="Jiang L."/>
            <person name="Lee J."/>
        </authorList>
    </citation>
    <scope>NUCLEOTIDE SEQUENCE [LARGE SCALE GENOMIC DNA]</scope>
    <source>
        <strain evidence="3">PAMB 00755</strain>
    </source>
</reference>
<protein>
    <submittedName>
        <fullName evidence="2">Homogentisate 1,2-dioxygenase</fullName>
    </submittedName>
</protein>
<evidence type="ECO:0000313" key="2">
    <source>
        <dbReference type="EMBL" id="WBO22368.1"/>
    </source>
</evidence>
<dbReference type="RefSeq" id="WP_270077014.1">
    <property type="nucleotide sequence ID" value="NZ_CP115174.1"/>
</dbReference>
<evidence type="ECO:0000313" key="3">
    <source>
        <dbReference type="Proteomes" id="UP001210865"/>
    </source>
</evidence>
<keyword evidence="3" id="KW-1185">Reference proteome</keyword>
<dbReference type="Proteomes" id="UP001210865">
    <property type="component" value="Chromosome"/>
</dbReference>
<keyword evidence="1" id="KW-0732">Signal</keyword>
<evidence type="ECO:0000256" key="1">
    <source>
        <dbReference type="SAM" id="SignalP"/>
    </source>
</evidence>